<evidence type="ECO:0000259" key="9">
    <source>
        <dbReference type="PROSITE" id="PS50118"/>
    </source>
</evidence>
<feature type="DNA-binding region" description="HMG box" evidence="5">
    <location>
        <begin position="366"/>
        <end position="438"/>
    </location>
</feature>
<dbReference type="Proteomes" id="UP000253664">
    <property type="component" value="Unassembled WGS sequence"/>
</dbReference>
<dbReference type="Gene3D" id="3.30.420.40">
    <property type="match status" value="1"/>
</dbReference>
<evidence type="ECO:0000256" key="6">
    <source>
        <dbReference type="RuleBase" id="RU003833"/>
    </source>
</evidence>
<protein>
    <recommendedName>
        <fullName evidence="9">HMG box domain-containing protein</fullName>
    </recommendedName>
</protein>
<evidence type="ECO:0000256" key="1">
    <source>
        <dbReference type="ARBA" id="ARBA00009283"/>
    </source>
</evidence>
<dbReference type="GO" id="GO:0003677">
    <property type="term" value="F:DNA binding"/>
    <property type="evidence" value="ECO:0007669"/>
    <property type="project" value="UniProtKB-UniRule"/>
</dbReference>
<proteinExistence type="inferred from homology"/>
<dbReference type="PROSITE" id="PS50118">
    <property type="entry name" value="HMG_BOX_2"/>
    <property type="match status" value="1"/>
</dbReference>
<organism evidence="10 11">
    <name type="scientific">Ophiocordyceps polyrhachis-furcata BCC 54312</name>
    <dbReference type="NCBI Taxonomy" id="1330021"/>
    <lineage>
        <taxon>Eukaryota</taxon>
        <taxon>Fungi</taxon>
        <taxon>Dikarya</taxon>
        <taxon>Ascomycota</taxon>
        <taxon>Pezizomycotina</taxon>
        <taxon>Sordariomycetes</taxon>
        <taxon>Hypocreomycetidae</taxon>
        <taxon>Hypocreales</taxon>
        <taxon>Ophiocordycipitaceae</taxon>
        <taxon>Ophiocordyceps</taxon>
    </lineage>
</organism>
<keyword evidence="11" id="KW-1185">Reference proteome</keyword>
<dbReference type="PANTHER" id="PTHR11782:SF121">
    <property type="entry name" value="NUCLEOSIDE-DIPHOSPHATASE MIG-23"/>
    <property type="match status" value="1"/>
</dbReference>
<accession>A0A367L398</accession>
<keyword evidence="8" id="KW-0812">Transmembrane</keyword>
<dbReference type="GO" id="GO:0005794">
    <property type="term" value="C:Golgi apparatus"/>
    <property type="evidence" value="ECO:0007669"/>
    <property type="project" value="TreeGrafter"/>
</dbReference>
<name>A0A367L398_9HYPO</name>
<evidence type="ECO:0000256" key="5">
    <source>
        <dbReference type="PROSITE-ProRule" id="PRU00267"/>
    </source>
</evidence>
<dbReference type="GO" id="GO:0046036">
    <property type="term" value="P:CTP metabolic process"/>
    <property type="evidence" value="ECO:0007669"/>
    <property type="project" value="TreeGrafter"/>
</dbReference>
<evidence type="ECO:0000313" key="11">
    <source>
        <dbReference type="Proteomes" id="UP000253664"/>
    </source>
</evidence>
<dbReference type="InterPro" id="IPR009071">
    <property type="entry name" value="HMG_box_dom"/>
</dbReference>
<gene>
    <name evidence="10" type="ORF">L249_4921</name>
</gene>
<sequence>MATWEDSEEAGSASEASTEASMASAHPGSFLWQSLMLAPRGGHRAWTTTVQVAVRNTSFVAQKGLAFPSRAMLTQCPDIVLDLDQETPLLLIPFQCEHKTIAPLGLYWVLRRSFRLKDNGSQRRRIASTKTPSEQQCPLARTGLERQTTARASMVHPPLSPASSIDMRAGTHHLGELHRLDPSNWAPGLPCGGGGLMAYTPRPEVPRSMVSRLEPEVDYSSPAPYPGLSSRRDASGFVMPLEYSSTTTWVRYKKLTSVAQAHAPFTPETSPLLSTDGEEYTTASLDPIVSKKSCFANSHQRHSGRVEKRRKPPRIGLKPGVVTQFVQLDKPLSQHMKDKGDADIFDVTAHVHRETRKSEVAEGGKVKRPLNAFLLYRKHVIVFIKKTFLAEENKNNQQVVSRICGDSWKMETDEIKAKFKKLAQEEKKMHGKAFPGYKYTPKTGKKPENEADGTKPENSLPKSPSASTVAGPGDSVASSHAVRESQPPTYRPPSQTAMQNSRADDGYSSTPRSAQQQLLHYPGYNDDFACNWNQEGLQPQAYDYCLMQPRQLPVAPAEAYIDPTFLPSMEEPVYHWHSTDDVIPGHQGWHPQNYSLNEMGMTMPDLDINGAHSAYLRGAQDDWEIEQLGDSGTFNNWMMQEENTDRKDLGDVIYLIFAEEKSERARIAMTDCRCLGSLRRGRLRDTPCCYTYPTPLFPSDIFTPRLNSAADDPSSITRIRVSSSRFPALRHRQFVIAHGRSRPSLSQHENNNQSSAFALEALYAIASTSRGRRLVPDLSAPLFSLLARGPIPNAPHFMVQARPHGSLQPMGSAAQYGVIIDAGSSGTRIYVYKWLSPSVATQRASTEDLRSLPKLKLKSSKKIHPGVSVFAEKAASVGPEHLESLVQLAVDEVPAAKIPDTPIFLLATAGVRLLAQQAQTALLQEICSYFQTKTRFYLPDCKSHIQVISGETEGLYGWIAANYLLGGFDHPAKHDHGKDHHTYGFLDMGGASAQVAFAPNNTESEKHADDLKLVRMRHLDGSPLEYRVFTASWLGFGANKARSRYIESLVESYGSSVTEVPDPCLPKGLRTSLTGEPRTSEGSPGDRLLVGTGAFKECLLKTFPLLRKDAPCKDRPCLLNGQHAPAIDFDVNHFVGVSEYWHMTHGAFGKEYNEYDFVKYQDAVSEHCNRDWAGIEADLKKHGHKAEKKVQTAQEACFKACWVINMLHDGIGIPRDNLDGGIGNNATKNSADKAKIDPFQPIHKVGGVQVTWTLGKMVLYATGQIPPDPSSSSSSSSLPVGIGSNAEAGVLADDFEKAGSVPLAWPPASDLSGERDGSRTLEVIIILLLALVCLLFLVGYCLRKREWRRRTRGLFQRRRQYGYGRKVPRGSSSLISKLFWRAPATYERILDEGDESQLELGDVDPDDYDCSDTSCSPRLGNVTTPILNVDRFDDLRPPSEMDRNGLVIRTESHVERGPEEQSWKPDAAEEPSDDASGRLMSFTLLHCCLHSLSHYLPLTSLIDMLPLHPYYVLCRVLPLSRNSSRQNPRTFSHDMADGDDVQNGSNSTDDVVEETSKGKGKAIFAERLQASGKAAFKAVTGTSTMPDIVPEQKTATAGPSNSTTHLEEASSRRAVQTGPAEPFRMTRPSSDTAFSSFIETPAQDSRPAQPSSSAIADQEAADGSAVTHLLSLPDEEIDEYDTAEEQIPPHEAARLRQALFANIHGHTTWNQLLDFTPDSLTPLPDEPPSAHAASRLHLVGTGDAATARSIWLHQWSDVFDSYTRDVWGDLGHLAADAKAEVERSISGAEMNRETKALQRLRLVLAHLRGSFFFFPRLIYLAALLGQRRNQRCLRQRRRRMTTTTPRKFNNMKHRLLFSVSLTAFQSLAFSAAPTITSSSLAAPLLARAQCPPDTFQCPAYLGPDICCQNGQTCALDAHNSPACCPAGAVCTGTAPAGPPQTAAVSYVPNQFFSYPYAATSFDNSASCASAIHACSSNYDACVTGLQRDAAYAVTVNVPGGQGLTVSPSQRHLGTSATAICSSLSSQACGKLQATRCEAYGQRSAAASIGFPPRSALWTISGLSIVFSIRLTL</sequence>
<dbReference type="GO" id="GO:0016020">
    <property type="term" value="C:membrane"/>
    <property type="evidence" value="ECO:0007669"/>
    <property type="project" value="TreeGrafter"/>
</dbReference>
<feature type="region of interest" description="Disordered" evidence="7">
    <location>
        <begin position="1523"/>
        <end position="1558"/>
    </location>
</feature>
<evidence type="ECO:0000256" key="8">
    <source>
        <dbReference type="SAM" id="Phobius"/>
    </source>
</evidence>
<feature type="region of interest" description="Disordered" evidence="7">
    <location>
        <begin position="1"/>
        <end position="21"/>
    </location>
</feature>
<feature type="domain" description="HMG box" evidence="9">
    <location>
        <begin position="366"/>
        <end position="438"/>
    </location>
</feature>
<feature type="active site" description="Proton acceptor" evidence="3">
    <location>
        <position position="953"/>
    </location>
</feature>
<dbReference type="Gene3D" id="1.10.30.10">
    <property type="entry name" value="High mobility group box domain"/>
    <property type="match status" value="1"/>
</dbReference>
<dbReference type="Gene3D" id="3.30.420.150">
    <property type="entry name" value="Exopolyphosphatase. Domain 2"/>
    <property type="match status" value="1"/>
</dbReference>
<comment type="caution">
    <text evidence="10">The sequence shown here is derived from an EMBL/GenBank/DDBJ whole genome shotgun (WGS) entry which is preliminary data.</text>
</comment>
<dbReference type="EMBL" id="LKCN02000017">
    <property type="protein sequence ID" value="RCI08910.1"/>
    <property type="molecule type" value="Genomic_DNA"/>
</dbReference>
<feature type="compositionally biased region" description="Polar residues" evidence="7">
    <location>
        <begin position="486"/>
        <end position="514"/>
    </location>
</feature>
<dbReference type="OrthoDB" id="6372431at2759"/>
<feature type="region of interest" description="Disordered" evidence="7">
    <location>
        <begin position="433"/>
        <end position="514"/>
    </location>
</feature>
<feature type="region of interest" description="Disordered" evidence="7">
    <location>
        <begin position="1066"/>
        <end position="1086"/>
    </location>
</feature>
<feature type="region of interest" description="Disordered" evidence="7">
    <location>
        <begin position="120"/>
        <end position="166"/>
    </location>
</feature>
<keyword evidence="5" id="KW-0238">DNA-binding</keyword>
<dbReference type="PROSITE" id="PS01238">
    <property type="entry name" value="GDA1_CD39_NTPASE"/>
    <property type="match status" value="1"/>
</dbReference>
<keyword evidence="8" id="KW-0472">Membrane</keyword>
<dbReference type="PANTHER" id="PTHR11782">
    <property type="entry name" value="ADENOSINE/GUANOSINE DIPHOSPHATASE"/>
    <property type="match status" value="1"/>
</dbReference>
<keyword evidence="4" id="KW-0067">ATP-binding</keyword>
<dbReference type="GO" id="GO:0005634">
    <property type="term" value="C:nucleus"/>
    <property type="evidence" value="ECO:0007669"/>
    <property type="project" value="UniProtKB-UniRule"/>
</dbReference>
<dbReference type="GO" id="GO:0006256">
    <property type="term" value="P:UDP catabolic process"/>
    <property type="evidence" value="ECO:0007669"/>
    <property type="project" value="TreeGrafter"/>
</dbReference>
<feature type="compositionally biased region" description="Polar residues" evidence="7">
    <location>
        <begin position="1627"/>
        <end position="1655"/>
    </location>
</feature>
<dbReference type="GO" id="GO:0004382">
    <property type="term" value="F:GDP phosphatase activity"/>
    <property type="evidence" value="ECO:0007669"/>
    <property type="project" value="TreeGrafter"/>
</dbReference>
<comment type="similarity">
    <text evidence="1 6">Belongs to the GDA1/CD39 NTPase family.</text>
</comment>
<evidence type="ECO:0000256" key="7">
    <source>
        <dbReference type="SAM" id="MobiDB-lite"/>
    </source>
</evidence>
<feature type="region of interest" description="Disordered" evidence="7">
    <location>
        <begin position="1585"/>
        <end position="1662"/>
    </location>
</feature>
<dbReference type="SMART" id="SM00398">
    <property type="entry name" value="HMG"/>
    <property type="match status" value="1"/>
</dbReference>
<dbReference type="STRING" id="1330021.A0A367L398"/>
<feature type="compositionally biased region" description="Polar residues" evidence="7">
    <location>
        <begin position="1593"/>
        <end position="1604"/>
    </location>
</feature>
<feature type="region of interest" description="Disordered" evidence="7">
    <location>
        <begin position="1451"/>
        <end position="1474"/>
    </location>
</feature>
<dbReference type="CDD" id="cd01389">
    <property type="entry name" value="HMG-box_ROX1-like"/>
    <property type="match status" value="1"/>
</dbReference>
<dbReference type="CDD" id="cd24039">
    <property type="entry name" value="ASKHA_NBD_YND1-like"/>
    <property type="match status" value="1"/>
</dbReference>
<keyword evidence="2 6" id="KW-0378">Hydrolase</keyword>
<keyword evidence="8" id="KW-1133">Transmembrane helix</keyword>
<evidence type="ECO:0000256" key="4">
    <source>
        <dbReference type="PIRSR" id="PIRSR600407-2"/>
    </source>
</evidence>
<dbReference type="GO" id="GO:0045134">
    <property type="term" value="F:UDP phosphatase activity"/>
    <property type="evidence" value="ECO:0007669"/>
    <property type="project" value="TreeGrafter"/>
</dbReference>
<feature type="binding site" evidence="4">
    <location>
        <begin position="990"/>
        <end position="994"/>
    </location>
    <ligand>
        <name>ATP</name>
        <dbReference type="ChEBI" id="CHEBI:30616"/>
    </ligand>
</feature>
<keyword evidence="4" id="KW-0547">Nucleotide-binding</keyword>
<reference evidence="10 11" key="1">
    <citation type="journal article" date="2015" name="BMC Genomics">
        <title>Insights from the genome of Ophiocordyceps polyrhachis-furcata to pathogenicity and host specificity in insect fungi.</title>
        <authorList>
            <person name="Wichadakul D."/>
            <person name="Kobmoo N."/>
            <person name="Ingsriswang S."/>
            <person name="Tangphatsornruang S."/>
            <person name="Chantasingh D."/>
            <person name="Luangsa-ard J.J."/>
            <person name="Eurwilaichitr L."/>
        </authorList>
    </citation>
    <scope>NUCLEOTIDE SEQUENCE [LARGE SCALE GENOMIC DNA]</scope>
    <source>
        <strain evidence="10 11">BCC 54312</strain>
    </source>
</reference>
<dbReference type="Pfam" id="PF00505">
    <property type="entry name" value="HMG_box"/>
    <property type="match status" value="1"/>
</dbReference>
<dbReference type="Pfam" id="PF01150">
    <property type="entry name" value="GDA1_CD39"/>
    <property type="match status" value="1"/>
</dbReference>
<dbReference type="SUPFAM" id="SSF47095">
    <property type="entry name" value="HMG-box"/>
    <property type="match status" value="1"/>
</dbReference>
<keyword evidence="5" id="KW-0539">Nucleus</keyword>
<feature type="compositionally biased region" description="Polar residues" evidence="7">
    <location>
        <begin position="456"/>
        <end position="468"/>
    </location>
</feature>
<dbReference type="GO" id="GO:0005524">
    <property type="term" value="F:ATP binding"/>
    <property type="evidence" value="ECO:0007669"/>
    <property type="project" value="UniProtKB-KW"/>
</dbReference>
<feature type="transmembrane region" description="Helical" evidence="8">
    <location>
        <begin position="1323"/>
        <end position="1342"/>
    </location>
</feature>
<feature type="compositionally biased region" description="Low complexity" evidence="7">
    <location>
        <begin position="10"/>
        <end position="21"/>
    </location>
</feature>
<dbReference type="InterPro" id="IPR036910">
    <property type="entry name" value="HMG_box_dom_sf"/>
</dbReference>
<feature type="compositionally biased region" description="Basic and acidic residues" evidence="7">
    <location>
        <begin position="445"/>
        <end position="455"/>
    </location>
</feature>
<feature type="compositionally biased region" description="Basic and acidic residues" evidence="7">
    <location>
        <begin position="1451"/>
        <end position="1467"/>
    </location>
</feature>
<dbReference type="InterPro" id="IPR000407">
    <property type="entry name" value="GDA1_CD39_NTPase"/>
</dbReference>
<dbReference type="GO" id="GO:0017111">
    <property type="term" value="F:ribonucleoside triphosphate phosphatase activity"/>
    <property type="evidence" value="ECO:0007669"/>
    <property type="project" value="TreeGrafter"/>
</dbReference>
<evidence type="ECO:0000313" key="10">
    <source>
        <dbReference type="EMBL" id="RCI08910.1"/>
    </source>
</evidence>
<evidence type="ECO:0000256" key="2">
    <source>
        <dbReference type="ARBA" id="ARBA00022801"/>
    </source>
</evidence>
<evidence type="ECO:0000256" key="3">
    <source>
        <dbReference type="PIRSR" id="PIRSR600407-1"/>
    </source>
</evidence>